<name>A0A3Q1F2J7_9TELE</name>
<dbReference type="GeneTree" id="ENSGT00940000175884"/>
<dbReference type="PANTHER" id="PTHR35440:SF1">
    <property type="entry name" value="TESTIS-EXPRESSED PROTEIN 36"/>
    <property type="match status" value="1"/>
</dbReference>
<dbReference type="Pfam" id="PF15115">
    <property type="entry name" value="HDNR"/>
    <property type="match status" value="1"/>
</dbReference>
<proteinExistence type="predicted"/>
<reference evidence="3" key="1">
    <citation type="submission" date="2025-08" db="UniProtKB">
        <authorList>
            <consortium name="Ensembl"/>
        </authorList>
    </citation>
    <scope>IDENTIFICATION</scope>
</reference>
<evidence type="ECO:0000313" key="3">
    <source>
        <dbReference type="Ensembl" id="ENSAPOP00000011841.1"/>
    </source>
</evidence>
<feature type="domain" description="Domain of unknown function with conserved HDNR motif" evidence="2">
    <location>
        <begin position="2"/>
        <end position="100"/>
    </location>
</feature>
<evidence type="ECO:0000259" key="2">
    <source>
        <dbReference type="Pfam" id="PF15115"/>
    </source>
</evidence>
<accession>A0A3Q1F2J7</accession>
<evidence type="ECO:0000313" key="4">
    <source>
        <dbReference type="Proteomes" id="UP000257200"/>
    </source>
</evidence>
<reference evidence="3" key="2">
    <citation type="submission" date="2025-09" db="UniProtKB">
        <authorList>
            <consortium name="Ensembl"/>
        </authorList>
    </citation>
    <scope>IDENTIFICATION</scope>
</reference>
<dbReference type="InterPro" id="IPR029369">
    <property type="entry name" value="HDNR"/>
</dbReference>
<evidence type="ECO:0000256" key="1">
    <source>
        <dbReference type="SAM" id="MobiDB-lite"/>
    </source>
</evidence>
<keyword evidence="4" id="KW-1185">Reference proteome</keyword>
<organism evidence="3 4">
    <name type="scientific">Acanthochromis polyacanthus</name>
    <name type="common">spiny chromis</name>
    <dbReference type="NCBI Taxonomy" id="80966"/>
    <lineage>
        <taxon>Eukaryota</taxon>
        <taxon>Metazoa</taxon>
        <taxon>Chordata</taxon>
        <taxon>Craniata</taxon>
        <taxon>Vertebrata</taxon>
        <taxon>Euteleostomi</taxon>
        <taxon>Actinopterygii</taxon>
        <taxon>Neopterygii</taxon>
        <taxon>Teleostei</taxon>
        <taxon>Neoteleostei</taxon>
        <taxon>Acanthomorphata</taxon>
        <taxon>Ovalentaria</taxon>
        <taxon>Pomacentridae</taxon>
        <taxon>Acanthochromis</taxon>
    </lineage>
</organism>
<dbReference type="PANTHER" id="PTHR35440">
    <property type="entry name" value="TESTIS-EXPRESSED PROTEIN 36"/>
    <property type="match status" value="1"/>
</dbReference>
<dbReference type="Proteomes" id="UP000257200">
    <property type="component" value="Unplaced"/>
</dbReference>
<protein>
    <submittedName>
        <fullName evidence="3">Testis expressed 36</fullName>
    </submittedName>
</protein>
<dbReference type="InParanoid" id="A0A3Q1F2J7"/>
<feature type="region of interest" description="Disordered" evidence="1">
    <location>
        <begin position="109"/>
        <end position="131"/>
    </location>
</feature>
<dbReference type="Ensembl" id="ENSAPOT00000019544.1">
    <property type="protein sequence ID" value="ENSAPOP00000011841.1"/>
    <property type="gene ID" value="ENSAPOG00000014462.1"/>
</dbReference>
<dbReference type="FunCoup" id="A0A3Q1F2J7">
    <property type="interactions" value="311"/>
</dbReference>
<dbReference type="AlphaFoldDB" id="A0A3Q1F2J7"/>
<sequence length="131" mass="14319">KSREYPFSAHDNKHVLKDDISVFSQGVGLGLKKCLDDRNQQLSHFCLCHVGANSSHEDTSGNLSAYQADFTGKAVVNVPTRARQFPRNHFQKSAEAALAQAGKQSLWFGQVDSDPSETPKVLTRSNCSAPS</sequence>